<dbReference type="Gene3D" id="2.30.30.140">
    <property type="match status" value="4"/>
</dbReference>
<feature type="domain" description="C2H2-type" evidence="9">
    <location>
        <begin position="1341"/>
        <end position="1371"/>
    </location>
</feature>
<dbReference type="InterPro" id="IPR056291">
    <property type="entry name" value="MORN_DRC7"/>
</dbReference>
<feature type="compositionally biased region" description="Acidic residues" evidence="8">
    <location>
        <begin position="753"/>
        <end position="774"/>
    </location>
</feature>
<dbReference type="SUPFAM" id="SSF54160">
    <property type="entry name" value="Chromo domain-like"/>
    <property type="match status" value="2"/>
</dbReference>
<evidence type="ECO:0000256" key="8">
    <source>
        <dbReference type="SAM" id="MobiDB-lite"/>
    </source>
</evidence>
<dbReference type="SUPFAM" id="SSF63748">
    <property type="entry name" value="Tudor/PWWP/MBT"/>
    <property type="match status" value="2"/>
</dbReference>
<reference evidence="10 11" key="1">
    <citation type="submission" date="2019-06" db="EMBL/GenBank/DDBJ databases">
        <title>Draft genomes of female and male turbot (Scophthalmus maximus).</title>
        <authorList>
            <person name="Xu H."/>
            <person name="Xu X.-W."/>
            <person name="Shao C."/>
            <person name="Chen S."/>
        </authorList>
    </citation>
    <scope>NUCLEOTIDE SEQUENCE [LARGE SCALE GENOMIC DNA]</scope>
    <source>
        <strain evidence="10">Ysfricsl-2016a</strain>
        <tissue evidence="10">Blood</tissue>
    </source>
</reference>
<feature type="compositionally biased region" description="Basic and acidic residues" evidence="8">
    <location>
        <begin position="775"/>
        <end position="790"/>
    </location>
</feature>
<feature type="region of interest" description="Disordered" evidence="8">
    <location>
        <begin position="1194"/>
        <end position="1317"/>
    </location>
</feature>
<dbReference type="SUPFAM" id="SSF57903">
    <property type="entry name" value="FYVE/PHD zinc finger"/>
    <property type="match status" value="1"/>
</dbReference>
<organism evidence="10 11">
    <name type="scientific">Scophthalmus maximus</name>
    <name type="common">Turbot</name>
    <name type="synonym">Psetta maxima</name>
    <dbReference type="NCBI Taxonomy" id="52904"/>
    <lineage>
        <taxon>Eukaryota</taxon>
        <taxon>Metazoa</taxon>
        <taxon>Chordata</taxon>
        <taxon>Craniata</taxon>
        <taxon>Vertebrata</taxon>
        <taxon>Euteleostomi</taxon>
        <taxon>Actinopterygii</taxon>
        <taxon>Neopterygii</taxon>
        <taxon>Teleostei</taxon>
        <taxon>Neoteleostei</taxon>
        <taxon>Acanthomorphata</taxon>
        <taxon>Carangaria</taxon>
        <taxon>Pleuronectiformes</taxon>
        <taxon>Pleuronectoidei</taxon>
        <taxon>Scophthalmidae</taxon>
        <taxon>Scophthalmus</taxon>
    </lineage>
</organism>
<dbReference type="SMART" id="SM00333">
    <property type="entry name" value="TUDOR"/>
    <property type="match status" value="2"/>
</dbReference>
<keyword evidence="2" id="KW-0479">Metal-binding</keyword>
<proteinExistence type="predicted"/>
<keyword evidence="6" id="KW-0539">Nucleus</keyword>
<dbReference type="GO" id="GO:0044545">
    <property type="term" value="C:NSL complex"/>
    <property type="evidence" value="ECO:0007669"/>
    <property type="project" value="TreeGrafter"/>
</dbReference>
<dbReference type="InterPro" id="IPR016197">
    <property type="entry name" value="Chromo-like_dom_sf"/>
</dbReference>
<dbReference type="InterPro" id="IPR002999">
    <property type="entry name" value="Tudor"/>
</dbReference>
<feature type="region of interest" description="Disordered" evidence="8">
    <location>
        <begin position="1678"/>
        <end position="1731"/>
    </location>
</feature>
<feature type="compositionally biased region" description="Acidic residues" evidence="8">
    <location>
        <begin position="1240"/>
        <end position="1249"/>
    </location>
</feature>
<comment type="subcellular location">
    <subcellularLocation>
        <location evidence="1">Nucleus</location>
    </subcellularLocation>
</comment>
<feature type="compositionally biased region" description="Basic and acidic residues" evidence="8">
    <location>
        <begin position="968"/>
        <end position="978"/>
    </location>
</feature>
<dbReference type="PANTHER" id="PTHR15856">
    <property type="entry name" value="PHD FINGER PROTEIN 20-RELATED"/>
    <property type="match status" value="1"/>
</dbReference>
<feature type="compositionally biased region" description="Basic and acidic residues" evidence="8">
    <location>
        <begin position="1682"/>
        <end position="1706"/>
    </location>
</feature>
<feature type="compositionally biased region" description="Acidic residues" evidence="8">
    <location>
        <begin position="1202"/>
        <end position="1223"/>
    </location>
</feature>
<evidence type="ECO:0000313" key="11">
    <source>
        <dbReference type="Proteomes" id="UP000438429"/>
    </source>
</evidence>
<evidence type="ECO:0000259" key="9">
    <source>
        <dbReference type="PROSITE" id="PS50157"/>
    </source>
</evidence>
<evidence type="ECO:0000313" key="10">
    <source>
        <dbReference type="EMBL" id="KAF0036044.1"/>
    </source>
</evidence>
<gene>
    <name evidence="10" type="ORF">F2P81_011356</name>
</gene>
<feature type="region of interest" description="Disordered" evidence="8">
    <location>
        <begin position="745"/>
        <end position="846"/>
    </location>
</feature>
<feature type="compositionally biased region" description="Polar residues" evidence="8">
    <location>
        <begin position="826"/>
        <end position="843"/>
    </location>
</feature>
<feature type="region of interest" description="Disordered" evidence="8">
    <location>
        <begin position="1372"/>
        <end position="1507"/>
    </location>
</feature>
<dbReference type="SMART" id="SM00355">
    <property type="entry name" value="ZnF_C2H2"/>
    <property type="match status" value="2"/>
</dbReference>
<protein>
    <recommendedName>
        <fullName evidence="9">C2H2-type domain-containing protein</fullName>
    </recommendedName>
</protein>
<keyword evidence="4 7" id="KW-0863">Zinc-finger</keyword>
<dbReference type="Pfam" id="PF18115">
    <property type="entry name" value="Tudor_3"/>
    <property type="match status" value="2"/>
</dbReference>
<evidence type="ECO:0000256" key="5">
    <source>
        <dbReference type="ARBA" id="ARBA00022833"/>
    </source>
</evidence>
<keyword evidence="5" id="KW-0862">Zinc</keyword>
<dbReference type="Pfam" id="PF20826">
    <property type="entry name" value="PHD_5"/>
    <property type="match status" value="1"/>
</dbReference>
<sequence length="1832" mass="211857">MTDDSCPESHRINSADEIRLLAIADNFRCQYSHLFPDRKPLLLCPLNECGVRKFVSTTLRPTSPMYPELFTWEGCASFVADFMSLDPLEPPIDLRASCFEFATLLCSLLLGTDYDAYCVSGYAAKEMCLLDQSLQDCPLLCTNIQSVTSELETQENKYTVKPPRDLKSHFVAQQEKKRQQEAEAALFQKLEEQSEQQSFDPLRGLWVHCWVLVLSGSRSVQENFFIDPLTGIRYNTAAADFLGIESVWNNLNYYVNMQDCSAGCVGMMYDLEDLNMWEPVLYGAPLKKREQENNENKMMSKMNKDEEEEEEESWVFEMPRSWVSCITISKKGIATPHEYEFIRRYQTLTADGIHEMEFSNGHVNHLVRRLVSSGEMTETFENRADFLSYRRVVFGRHVQFSEEQVNSEPDIQLLQVVERFYRNRSKPASEDVAERVFLVTERRIEVDPSEKLIKTLTLYEMLVALMKDEEKVTLQIKESLKEERLAVEEQRWQQEKEKDILAPILIRLDNTQTLSVEDAKQLHRDCLAEFKQRLVEHANLIRERYDKETQELQRKQQWYQQNQLTMTKQEEEGYQTFCSEKTLQISVTQRRLSMYTATIEKIDYDKEKVLVHYRQWSRRHDEWFQWNSQYLRPMERVSLRRQGINPPHSQPMFVSGTKVLACWTDCRFYPAKILRVNKDESYTVRFYDGVVRTVKPTKVKPFQEVSNTLLPLVPIRLDSQNTPPFDSKSPFSFFAHLWKQKSKSEKSAVGSEGWEEGESEEEHEEEEDGEEREEEGEKKEEEVDEEKVTSEETEGSVEGEEERKRRAEASSSHPPAKKKMDGSGSSGDQNQPLTADPSQSAAPNDSPIERDVLLERQSHLPTTHKFSREPLYRVIKNQPPPILSIELDHNPFKCPSEGCTKSFRKASLLHYHIKYYHFDKQLDEGGSEQEAPRRKQSSSEGGDLAPDRKIENIIYQCDDTEHSTMGAEVKKDGGRERTGGQSRKERKNFLRLKLKKKKKKKKKKKSQSALASILDLLSVHTYHIYYRVSETCCNSLCVLDTFMYTATIEKIDYDKEKVLVHYRQWSRRHDEWFQWNSQYLRPMERVSLRRQGINPPHSQPMFVSGTKVLACWTDCRFYPAKILRVNKDESYTVRFYDGVVRTVKPTKVKPFQEVSNTLLPLVPIRLDSQNTPPFDSKSPFSFFAHLWKQKSKSEKSAVGSEGWEEGESEEEHEEEEDGEEREEEGEKKEEEVDEEKVTSEETEGSVEGEEERKRRAEASSSHPPAKKKMDGSGSSGDQNQPLTADPSQSAAPNDSPIERDVLLERQSHLPTTHKFSREPLYRVIKNQPPPILSIELDHNPFKCPSEGCTKSFRKASLLHYHIKYYHFDKQLDEGGSEQEAPRRKQSSSEGGDLAPDRKIENIIYQCDDTEHSTMGAEVKKDGGRERTGGQSRKERKNFLRLKLKKKKKKKKKKKSQSGLGSSDDENSDRPPITLKLSTGHSNTHSQVEDGSDWSTLTAESGEDTASWPAAMETDECEVVRCVCEVDEENDFMIQCESCLCWQHGTCMGLYEDNIPHNYICYYCRHTAGWRRAQRFLSEPDLLISGHMFGLSCVKENYSEINATKITHTGHLLAHTHGLNQVLSGLQLKISLLHSPSHPDLQLWRLPWRREQGLRLTSSPKGDPTACYVSSEHCYQKPGASWEKAEEREKEEMQENNTEQKEIKTEVTDAAPDDNKNAVSYTDTHSDTSVKTEKHMHADCEEHTRTWTHTPEPCPASEAECQLNLLEHVESLHHQISARMDLIERELDVLESWLDHSGELEPPDPLSRLPQLKQRIRRLLRDLCTVRRLSVCR</sequence>
<dbReference type="CDD" id="cd20104">
    <property type="entry name" value="MBT_PHF20L1-like"/>
    <property type="match status" value="2"/>
</dbReference>
<name>A0A6A4SYB4_SCOMX</name>
<feature type="compositionally biased region" description="Polar residues" evidence="8">
    <location>
        <begin position="1275"/>
        <end position="1292"/>
    </location>
</feature>
<feature type="compositionally biased region" description="Basic and acidic residues" evidence="8">
    <location>
        <begin position="1224"/>
        <end position="1239"/>
    </location>
</feature>
<dbReference type="GO" id="GO:0006357">
    <property type="term" value="P:regulation of transcription by RNA polymerase II"/>
    <property type="evidence" value="ECO:0007669"/>
    <property type="project" value="TreeGrafter"/>
</dbReference>
<dbReference type="Pfam" id="PF24671">
    <property type="entry name" value="DRC7_C"/>
    <property type="match status" value="1"/>
</dbReference>
<dbReference type="GO" id="GO:0008270">
    <property type="term" value="F:zinc ion binding"/>
    <property type="evidence" value="ECO:0007669"/>
    <property type="project" value="UniProtKB-KW"/>
</dbReference>
<dbReference type="InterPro" id="IPR056292">
    <property type="entry name" value="DRC7_C"/>
</dbReference>
<dbReference type="InterPro" id="IPR013083">
    <property type="entry name" value="Znf_RING/FYVE/PHD"/>
</dbReference>
<dbReference type="InterPro" id="IPR019786">
    <property type="entry name" value="Zinc_finger_PHD-type_CS"/>
</dbReference>
<dbReference type="Gene3D" id="3.30.160.60">
    <property type="entry name" value="Classic Zinc Finger"/>
    <property type="match status" value="2"/>
</dbReference>
<dbReference type="InterPro" id="IPR013087">
    <property type="entry name" value="Znf_C2H2_type"/>
</dbReference>
<evidence type="ECO:0000256" key="2">
    <source>
        <dbReference type="ARBA" id="ARBA00022723"/>
    </source>
</evidence>
<feature type="compositionally biased region" description="Polar residues" evidence="8">
    <location>
        <begin position="1475"/>
        <end position="1485"/>
    </location>
</feature>
<dbReference type="PROSITE" id="PS01359">
    <property type="entry name" value="ZF_PHD_1"/>
    <property type="match status" value="1"/>
</dbReference>
<dbReference type="PROSITE" id="PS50157">
    <property type="entry name" value="ZINC_FINGER_C2H2_2"/>
    <property type="match status" value="2"/>
</dbReference>
<accession>A0A6A4SYB4</accession>
<dbReference type="Pfam" id="PF24667">
    <property type="entry name" value="MORN_DRC7"/>
    <property type="match status" value="1"/>
</dbReference>
<feature type="region of interest" description="Disordered" evidence="8">
    <location>
        <begin position="923"/>
        <end position="945"/>
    </location>
</feature>
<dbReference type="InterPro" id="IPR043449">
    <property type="entry name" value="PHF20-like"/>
</dbReference>
<dbReference type="InterPro" id="IPR041297">
    <property type="entry name" value="Crb2_Tudor"/>
</dbReference>
<evidence type="ECO:0000256" key="3">
    <source>
        <dbReference type="ARBA" id="ARBA00022737"/>
    </source>
</evidence>
<feature type="domain" description="C2H2-type" evidence="9">
    <location>
        <begin position="892"/>
        <end position="922"/>
    </location>
</feature>
<feature type="compositionally biased region" description="Basic residues" evidence="8">
    <location>
        <begin position="1433"/>
        <end position="1455"/>
    </location>
</feature>
<dbReference type="GO" id="GO:0071339">
    <property type="term" value="C:MLL1 complex"/>
    <property type="evidence" value="ECO:0007669"/>
    <property type="project" value="TreeGrafter"/>
</dbReference>
<feature type="compositionally biased region" description="Basic and acidic residues" evidence="8">
    <location>
        <begin position="1417"/>
        <end position="1427"/>
    </location>
</feature>
<dbReference type="Proteomes" id="UP000438429">
    <property type="component" value="Unassembled WGS sequence"/>
</dbReference>
<dbReference type="PROSITE" id="PS00028">
    <property type="entry name" value="ZINC_FINGER_C2H2_1"/>
    <property type="match status" value="2"/>
</dbReference>
<feature type="compositionally biased region" description="Basic and acidic residues" evidence="8">
    <location>
        <begin position="1296"/>
        <end position="1307"/>
    </location>
</feature>
<feature type="compositionally biased region" description="Acidic residues" evidence="8">
    <location>
        <begin position="791"/>
        <end position="800"/>
    </location>
</feature>
<evidence type="ECO:0000256" key="4">
    <source>
        <dbReference type="ARBA" id="ARBA00022771"/>
    </source>
</evidence>
<dbReference type="Gene3D" id="3.30.40.10">
    <property type="entry name" value="Zinc/RING finger domain, C3HC4 (zinc finger)"/>
    <property type="match status" value="1"/>
</dbReference>
<feature type="region of interest" description="Disordered" evidence="8">
    <location>
        <begin position="965"/>
        <end position="986"/>
    </location>
</feature>
<keyword evidence="3" id="KW-0677">Repeat</keyword>
<evidence type="ECO:0000256" key="1">
    <source>
        <dbReference type="ARBA" id="ARBA00004123"/>
    </source>
</evidence>
<comment type="caution">
    <text evidence="10">The sequence shown here is derived from an EMBL/GenBank/DDBJ whole genome shotgun (WGS) entry which is preliminary data.</text>
</comment>
<dbReference type="EMBL" id="VEVO01000010">
    <property type="protein sequence ID" value="KAF0036044.1"/>
    <property type="molecule type" value="Genomic_DNA"/>
</dbReference>
<evidence type="ECO:0000256" key="7">
    <source>
        <dbReference type="PROSITE-ProRule" id="PRU00042"/>
    </source>
</evidence>
<evidence type="ECO:0000256" key="6">
    <source>
        <dbReference type="ARBA" id="ARBA00023242"/>
    </source>
</evidence>
<dbReference type="InterPro" id="IPR011011">
    <property type="entry name" value="Znf_FYVE_PHD"/>
</dbReference>
<dbReference type="PANTHER" id="PTHR15856:SF51">
    <property type="entry name" value="MBD-R2"/>
    <property type="match status" value="1"/>
</dbReference>